<name>A0A926D1J0_9FIRM</name>
<feature type="region of interest" description="Disordered" evidence="1">
    <location>
        <begin position="359"/>
        <end position="378"/>
    </location>
</feature>
<evidence type="ECO:0008006" key="4">
    <source>
        <dbReference type="Google" id="ProtNLM"/>
    </source>
</evidence>
<dbReference type="Gene3D" id="3.20.20.80">
    <property type="entry name" value="Glycosidases"/>
    <property type="match status" value="2"/>
</dbReference>
<gene>
    <name evidence="2" type="ORF">H8696_02300</name>
</gene>
<dbReference type="InterPro" id="IPR017853">
    <property type="entry name" value="GH"/>
</dbReference>
<evidence type="ECO:0000313" key="2">
    <source>
        <dbReference type="EMBL" id="MBC8530680.1"/>
    </source>
</evidence>
<dbReference type="RefSeq" id="WP_249314652.1">
    <property type="nucleotide sequence ID" value="NZ_JACRSR010000001.1"/>
</dbReference>
<proteinExistence type="predicted"/>
<keyword evidence="3" id="KW-1185">Reference proteome</keyword>
<comment type="caution">
    <text evidence="2">The sequence shown here is derived from an EMBL/GenBank/DDBJ whole genome shotgun (WGS) entry which is preliminary data.</text>
</comment>
<reference evidence="2" key="1">
    <citation type="submission" date="2020-08" db="EMBL/GenBank/DDBJ databases">
        <title>Genome public.</title>
        <authorList>
            <person name="Liu C."/>
            <person name="Sun Q."/>
        </authorList>
    </citation>
    <scope>NUCLEOTIDE SEQUENCE</scope>
    <source>
        <strain evidence="2">NSJ-53</strain>
    </source>
</reference>
<dbReference type="EMBL" id="JACRSR010000001">
    <property type="protein sequence ID" value="MBC8530680.1"/>
    <property type="molecule type" value="Genomic_DNA"/>
</dbReference>
<evidence type="ECO:0000256" key="1">
    <source>
        <dbReference type="SAM" id="MobiDB-lite"/>
    </source>
</evidence>
<evidence type="ECO:0000313" key="3">
    <source>
        <dbReference type="Proteomes" id="UP000623172"/>
    </source>
</evidence>
<dbReference type="SUPFAM" id="SSF51445">
    <property type="entry name" value="(Trans)glycosidases"/>
    <property type="match status" value="1"/>
</dbReference>
<accession>A0A926D1J0</accession>
<organism evidence="2 3">
    <name type="scientific">Gehongia tenuis</name>
    <dbReference type="NCBI Taxonomy" id="2763655"/>
    <lineage>
        <taxon>Bacteria</taxon>
        <taxon>Bacillati</taxon>
        <taxon>Bacillota</taxon>
        <taxon>Clostridia</taxon>
        <taxon>Christensenellales</taxon>
        <taxon>Christensenellaceae</taxon>
        <taxon>Gehongia</taxon>
    </lineage>
</organism>
<sequence length="715" mass="81332">MKRFLIVCAAILAVVLVYLFLADQTGFYIDFSPNREVTTFTKVVGKEIYVDEGAGMEPFEIRGVDMGVGIPGHFATDYAIDKATYMRWFGMIQEMGANTVRVYTILPDDFYDAVYEYNAGREQPLYIIHGLWLNDYILNSHRTAYDDEFIGALIEDSRVLVDILHGNRQFTLNEDLGSGTYSKDISPWVIGYILGVEWEDTTVAYTDHMEEGRSQYQGEYMYTSEDATPFEAMLAEVGDRLISYETRRYKTQRLVAFSNWPTTDPLDWGEMVSYYFRKFAKVDVEHIKTTDAFIAGQFASYHIYPYYPDYFGFMEAIGEVVPGMADYVEDGVFNSYRAYLAAINEHHTMPVVVSEYGVPSSRGRAQSDRNTGRAQGGLSEAEQAEALVQCYEDVVASGCAGTVIFSWQDEWFKRTWNTMAYTDLTKTPYWSDMQTNEQHFGLLAFDPGREKSVCYVDGDVSEWADATPVASQDGCTIYLKYDEAYLYLRIHKEGFDPETDKLYVPLDITPKSGSTTALGYDVSFDRAADFLLVLDGRENSELMVQQRYEALRAMYSHRVYLQDAYLNPPAADTDVFTSIRMILQVPIDPREELANTGYDTADTYDTGRLRYGNGNPESPDFDSLADFCIEGDDIEIRLPWLLLNFSNPSEMMIHDDYYEHYGVENLQISAIHLGVGPAGAAVEMGEAKLSGWGRNVTYHERLKEGYYALKSIWNP</sequence>
<dbReference type="Proteomes" id="UP000623172">
    <property type="component" value="Unassembled WGS sequence"/>
</dbReference>
<protein>
    <recommendedName>
        <fullName evidence="4">Family 2 glycosyl transferase</fullName>
    </recommendedName>
</protein>
<dbReference type="AlphaFoldDB" id="A0A926D1J0"/>